<dbReference type="Proteomes" id="UP000254235">
    <property type="component" value="Unassembled WGS sequence"/>
</dbReference>
<sequence length="657" mass="71748">MKKFFTLTVAFVLSFSAYAQTSVFQRDLNKRGYAKLTTTQASTTNKVVANKIEPTANQVWWGYQPENEERSSVGVSKKETYDAAIFVDPSNSIIVGKTIKAIRFYLRDKAHTNNVKVWVSKSLPSDINNADYVQNVDQAELNAGDESEDIQGKVNDVALNTPYVVGSNGVYIGYTLTVTDASEATTKFPIVDHSGSDLNGFFIRSSETATEWTNLAEEGFGQLALEILVEGEFAQNSVTPTSLQNIVVVKNTTGKSKLVLFNGGRDGINSIDYTITTNGVVGAEQHAKVNPPVKTMGASCTASLPLQADNNIGVSEKVITITKVNGKANEAEKKSVNCKLTTVDKQVKRNVVVEENTGTGCGWCPRGWAGMKKLRDKFTDSFVGIAIHQYNESDVMYCRNYAILDFGGAPTCRINRNDVIDPFYGSNDEDISFDYEQELKKIATVGVSVTGTLNTDKTEVTATTTIEPLVNGTYEIVYALIGDGLTGTENSWKQSNNYYKYSPENVSNDSYLSPFCKGGEYGNSKVTLVFDDVLLASSYGSDHKNNAKLEELKANQVVTNTYTLKLPNKNLLKEAIARAGYNKLAVVAMIINNEGKIDNAAKFYLSDPAGIGGISENKGELKEIARYTIDGRKINSPQRGINIVKLSNGSIIKVLVK</sequence>
<dbReference type="GeneID" id="78570699"/>
<name>A0A379F179_9BACT</name>
<dbReference type="RefSeq" id="WP_115083212.1">
    <property type="nucleotide sequence ID" value="NZ_UGTP01000001.1"/>
</dbReference>
<dbReference type="AlphaFoldDB" id="A0A379F179"/>
<gene>
    <name evidence="2" type="ORF">NCTC13043_01000</name>
</gene>
<evidence type="ECO:0000256" key="1">
    <source>
        <dbReference type="SAM" id="SignalP"/>
    </source>
</evidence>
<protein>
    <recommendedName>
        <fullName evidence="4">Hemin-binding protein</fullName>
    </recommendedName>
</protein>
<keyword evidence="1" id="KW-0732">Signal</keyword>
<feature type="signal peptide" evidence="1">
    <location>
        <begin position="1"/>
        <end position="19"/>
    </location>
</feature>
<evidence type="ECO:0000313" key="3">
    <source>
        <dbReference type="Proteomes" id="UP000254235"/>
    </source>
</evidence>
<evidence type="ECO:0008006" key="4">
    <source>
        <dbReference type="Google" id="ProtNLM"/>
    </source>
</evidence>
<proteinExistence type="predicted"/>
<reference evidence="2 3" key="1">
    <citation type="submission" date="2018-06" db="EMBL/GenBank/DDBJ databases">
        <authorList>
            <consortium name="Pathogen Informatics"/>
            <person name="Doyle S."/>
        </authorList>
    </citation>
    <scope>NUCLEOTIDE SEQUENCE [LARGE SCALE GENOMIC DNA]</scope>
    <source>
        <strain evidence="2 3">NCTC13043</strain>
    </source>
</reference>
<dbReference type="OrthoDB" id="1042999at2"/>
<evidence type="ECO:0000313" key="2">
    <source>
        <dbReference type="EMBL" id="SUC12397.1"/>
    </source>
</evidence>
<accession>A0A379F179</accession>
<feature type="chain" id="PRO_5016624287" description="Hemin-binding protein" evidence="1">
    <location>
        <begin position="20"/>
        <end position="657"/>
    </location>
</feature>
<organism evidence="2 3">
    <name type="scientific">Prevotella pallens</name>
    <dbReference type="NCBI Taxonomy" id="60133"/>
    <lineage>
        <taxon>Bacteria</taxon>
        <taxon>Pseudomonadati</taxon>
        <taxon>Bacteroidota</taxon>
        <taxon>Bacteroidia</taxon>
        <taxon>Bacteroidales</taxon>
        <taxon>Prevotellaceae</taxon>
        <taxon>Prevotella</taxon>
    </lineage>
</organism>
<dbReference type="EMBL" id="UGTP01000001">
    <property type="protein sequence ID" value="SUC12397.1"/>
    <property type="molecule type" value="Genomic_DNA"/>
</dbReference>